<proteinExistence type="predicted"/>
<dbReference type="GO" id="GO:0016020">
    <property type="term" value="C:membrane"/>
    <property type="evidence" value="ECO:0007669"/>
    <property type="project" value="UniProtKB-SubCell"/>
</dbReference>
<protein>
    <recommendedName>
        <fullName evidence="6">Solute carrier family 66 member 2</fullName>
    </recommendedName>
    <alternativeName>
        <fullName evidence="7">PQ-loop repeat-containing protein 1</fullName>
    </alternativeName>
</protein>
<dbReference type="AlphaFoldDB" id="A0A8J2P847"/>
<dbReference type="FunFam" id="1.20.1280.290:FF:000008">
    <property type="entry name" value="PQ-loop repeat-containing protein 1"/>
    <property type="match status" value="1"/>
</dbReference>
<accession>A0A8J2P847</accession>
<feature type="transmembrane region" description="Helical" evidence="8">
    <location>
        <begin position="223"/>
        <end position="245"/>
    </location>
</feature>
<feature type="transmembrane region" description="Helical" evidence="8">
    <location>
        <begin position="163"/>
        <end position="181"/>
    </location>
</feature>
<evidence type="ECO:0000256" key="2">
    <source>
        <dbReference type="ARBA" id="ARBA00022692"/>
    </source>
</evidence>
<dbReference type="GO" id="GO:0042147">
    <property type="term" value="P:retrograde transport, endosome to Golgi"/>
    <property type="evidence" value="ECO:0007669"/>
    <property type="project" value="TreeGrafter"/>
</dbReference>
<evidence type="ECO:0000256" key="1">
    <source>
        <dbReference type="ARBA" id="ARBA00004141"/>
    </source>
</evidence>
<feature type="transmembrane region" description="Helical" evidence="8">
    <location>
        <begin position="139"/>
        <end position="157"/>
    </location>
</feature>
<comment type="subcellular location">
    <subcellularLocation>
        <location evidence="1">Membrane</location>
        <topology evidence="1">Multi-pass membrane protein</topology>
    </subcellularLocation>
</comment>
<evidence type="ECO:0000256" key="8">
    <source>
        <dbReference type="SAM" id="Phobius"/>
    </source>
</evidence>
<dbReference type="InterPro" id="IPR006603">
    <property type="entry name" value="PQ-loop_rpt"/>
</dbReference>
<dbReference type="GO" id="GO:0005829">
    <property type="term" value="C:cytosol"/>
    <property type="evidence" value="ECO:0007669"/>
    <property type="project" value="GOC"/>
</dbReference>
<name>A0A8J2P847_9HEXA</name>
<evidence type="ECO:0000313" key="9">
    <source>
        <dbReference type="EMBL" id="CAG7729617.1"/>
    </source>
</evidence>
<keyword evidence="2 8" id="KW-0812">Transmembrane</keyword>
<dbReference type="OrthoDB" id="292213at2759"/>
<sequence>MDTLELSVVSIVAWISSMAMIFGGVFPYIPQYREIKKSGNADGFSLYVCLALLSANILRILFWFGKPFETPLLLQSILMNVAMLLMVHLCVNVKSRSDIIKKKDKVFTGSAGSDGSRLQIRKFRDFDKNYFWDWTDFRSYIECILVFTTAGAVAMFMFASSPLFVETVGFMAVFVEAMLGVPQFMKNYRNKSTRGMNRTMVLMWTCGDIFKTTYFVMRSAPVQFTICGALQIGVDLAIMTQIWFYTNGNAQVK</sequence>
<evidence type="ECO:0000313" key="10">
    <source>
        <dbReference type="Proteomes" id="UP000708208"/>
    </source>
</evidence>
<gene>
    <name evidence="9" type="ORF">AFUS01_LOCUS18315</name>
</gene>
<keyword evidence="4 8" id="KW-1133">Transmembrane helix</keyword>
<evidence type="ECO:0000256" key="4">
    <source>
        <dbReference type="ARBA" id="ARBA00022989"/>
    </source>
</evidence>
<evidence type="ECO:0000256" key="3">
    <source>
        <dbReference type="ARBA" id="ARBA00022737"/>
    </source>
</evidence>
<keyword evidence="10" id="KW-1185">Reference proteome</keyword>
<dbReference type="PANTHER" id="PTHR14856:SF9">
    <property type="entry name" value="PQ-LOOP REPEAT-CONTAINING PROTEIN 1"/>
    <property type="match status" value="1"/>
</dbReference>
<dbReference type="InterPro" id="IPR052241">
    <property type="entry name" value="SLC66/Scramblase_ANY1"/>
</dbReference>
<evidence type="ECO:0000256" key="6">
    <source>
        <dbReference type="ARBA" id="ARBA00040648"/>
    </source>
</evidence>
<keyword evidence="3" id="KW-0677">Repeat</keyword>
<dbReference type="GO" id="GO:0005768">
    <property type="term" value="C:endosome"/>
    <property type="evidence" value="ECO:0007669"/>
    <property type="project" value="TreeGrafter"/>
</dbReference>
<dbReference type="Pfam" id="PF04193">
    <property type="entry name" value="PQ-loop"/>
    <property type="match status" value="2"/>
</dbReference>
<dbReference type="PANTHER" id="PTHR14856">
    <property type="entry name" value="PQ-LOOP REPEAT-CONTAINING PROTEIN 1-LIKE PROTEIN"/>
    <property type="match status" value="1"/>
</dbReference>
<keyword evidence="5 8" id="KW-0472">Membrane</keyword>
<organism evidence="9 10">
    <name type="scientific">Allacma fusca</name>
    <dbReference type="NCBI Taxonomy" id="39272"/>
    <lineage>
        <taxon>Eukaryota</taxon>
        <taxon>Metazoa</taxon>
        <taxon>Ecdysozoa</taxon>
        <taxon>Arthropoda</taxon>
        <taxon>Hexapoda</taxon>
        <taxon>Collembola</taxon>
        <taxon>Symphypleona</taxon>
        <taxon>Sminthuridae</taxon>
        <taxon>Allacma</taxon>
    </lineage>
</organism>
<dbReference type="Proteomes" id="UP000708208">
    <property type="component" value="Unassembled WGS sequence"/>
</dbReference>
<comment type="caution">
    <text evidence="9">The sequence shown here is derived from an EMBL/GenBank/DDBJ whole genome shotgun (WGS) entry which is preliminary data.</text>
</comment>
<evidence type="ECO:0000256" key="5">
    <source>
        <dbReference type="ARBA" id="ARBA00023136"/>
    </source>
</evidence>
<feature type="transmembrane region" description="Helical" evidence="8">
    <location>
        <begin position="71"/>
        <end position="93"/>
    </location>
</feature>
<dbReference type="GO" id="GO:0005802">
    <property type="term" value="C:trans-Golgi network"/>
    <property type="evidence" value="ECO:0007669"/>
    <property type="project" value="TreeGrafter"/>
</dbReference>
<evidence type="ECO:0000256" key="7">
    <source>
        <dbReference type="ARBA" id="ARBA00043159"/>
    </source>
</evidence>
<dbReference type="GO" id="GO:0045332">
    <property type="term" value="P:phospholipid translocation"/>
    <property type="evidence" value="ECO:0007669"/>
    <property type="project" value="TreeGrafter"/>
</dbReference>
<feature type="transmembrane region" description="Helical" evidence="8">
    <location>
        <begin position="41"/>
        <end position="65"/>
    </location>
</feature>
<dbReference type="FunFam" id="1.20.1280.290:FF:000005">
    <property type="entry name" value="PQ-loop repeat-containing protein 1"/>
    <property type="match status" value="1"/>
</dbReference>
<dbReference type="EMBL" id="CAJVCH010181505">
    <property type="protein sequence ID" value="CAG7729617.1"/>
    <property type="molecule type" value="Genomic_DNA"/>
</dbReference>
<reference evidence="9" key="1">
    <citation type="submission" date="2021-06" db="EMBL/GenBank/DDBJ databases">
        <authorList>
            <person name="Hodson N. C."/>
            <person name="Mongue J. A."/>
            <person name="Jaron S. K."/>
        </authorList>
    </citation>
    <scope>NUCLEOTIDE SEQUENCE</scope>
</reference>
<dbReference type="SMART" id="SM00679">
    <property type="entry name" value="CTNS"/>
    <property type="match status" value="2"/>
</dbReference>
<feature type="transmembrane region" description="Helical" evidence="8">
    <location>
        <begin position="6"/>
        <end position="29"/>
    </location>
</feature>